<dbReference type="AlphaFoldDB" id="A0A8J6CS39"/>
<dbReference type="Proteomes" id="UP000701853">
    <property type="component" value="Chromosome 8"/>
</dbReference>
<dbReference type="InterPro" id="IPR000408">
    <property type="entry name" value="Reg_chr_condens"/>
</dbReference>
<keyword evidence="5" id="KW-0677">Repeat</keyword>
<feature type="repeat" description="RCC1" evidence="9">
    <location>
        <begin position="989"/>
        <end position="1040"/>
    </location>
</feature>
<evidence type="ECO:0000256" key="9">
    <source>
        <dbReference type="PROSITE-ProRule" id="PRU00235"/>
    </source>
</evidence>
<dbReference type="EC" id="1.3.3.3" evidence="4"/>
<comment type="caution">
    <text evidence="12">The sequence shown here is derived from an EMBL/GenBank/DDBJ whole genome shotgun (WGS) entry which is preliminary data.</text>
</comment>
<sequence>MPPPTATLSVPSSSSPSLFPLSSFSSSNNPHVSSFCPSPTTLPKFPSLSKPKTPLRNLTPLSAVSIEKETLIYERPHTFLREADGGDDGSVRSRFQRMILEAQESVCAALEAVDGAGKFKEDAWTRPGGGGGISRVLQDGAVFEKAGVNISVVYGVMPPEAYRAAKAAADDQKPGPIPFFAAGISSVLHPKNPFAPTLHFNYRYFETDAPKAYIFEEDVKHFHSIQKKACDKFDPSFYPRFKKWCDDYFYIKSMRDTVIIAFSFLLHDNITNYVSYCGKSLNSVCNGYHYCQGMHLCGRMQCKPTEAPSINWHRGERRGLGGIFFDDLNDYDQEMLLSFATECANSVVPAYIPIIEKRKDTPFNESQKAWQQLRRGRYVEFNLVYDRGTTFGLKTGGRIESILVSLPLSARWEYDHKPEEGSEEWKLGTPSFCPTDSRTTFCADPMARYTEIDLGAKAKLFTSFQHSCQPIDRCIRIASSHRLVEGTDQINGEENCYPECVLDQQLRKQYEDASVPTKAHGFDRFCQVEWWVWDVATFDVCYGAEMGWWNHHLGRVRVQYGCLGRWQWVQEMKGKWKAWCEDGRSGRVLVEMEEERGLGSGSGSGLDWRICGKGSIRWLSGWICRRWPLEPVLLIHLRTPCLRAAPSPSEYGTVMELVMAHRLSSPLYRRLSSSFSTATKGKVPLLYKSPEINEDNGNEAVTLQVLSWGRGASGQLGGGIEEIRIYPSPVANLLFPRASFSLSPTPGKTQNQDQKDQTLHSVGISCGLFHSGLVVGGKLWMWGKGDGGRLGFGHENPAFVPTLNPHLDSVSFVALGGLHSVALTSKGEVFTWGYGGFGALGHRVYHRELVPRLVEGNWSRNIRHIATSGTHTAAITESGDLYTWGREEGDGRLGLGPGRGPNEGGGLSIPSKVKDLPTPVAAVSCGGFFTMALTEDGQLWNWGANSNYELGRGDKVGGWKPKPIPSLESTHIVQIASGGYHSLALTDEGKVLSWGHGGHGQLGHSSIQNQKVPATIEALADKRVVYIACGGSSSAAITDEGKLYMWGNAKDQQLGVPGLPEVQASPVEVNFLMEDDGLGTYNVLSVAVGACHAMCLVSRSRC</sequence>
<dbReference type="Pfam" id="PF01218">
    <property type="entry name" value="Coprogen_oxidas"/>
    <property type="match status" value="2"/>
</dbReference>
<dbReference type="PANTHER" id="PTHR10755">
    <property type="entry name" value="COPROPORPHYRINOGEN III OXIDASE, MITOCHONDRIAL"/>
    <property type="match status" value="1"/>
</dbReference>
<keyword evidence="13" id="KW-1185">Reference proteome</keyword>
<dbReference type="InterPro" id="IPR058923">
    <property type="entry name" value="RCC1-like_dom"/>
</dbReference>
<dbReference type="PROSITE" id="PS00626">
    <property type="entry name" value="RCC1_2"/>
    <property type="match status" value="1"/>
</dbReference>
<evidence type="ECO:0000313" key="12">
    <source>
        <dbReference type="EMBL" id="KAG8485362.1"/>
    </source>
</evidence>
<dbReference type="Gene3D" id="2.130.10.30">
    <property type="entry name" value="Regulator of chromosome condensation 1/beta-lactamase-inhibitor protein II"/>
    <property type="match status" value="2"/>
</dbReference>
<reference evidence="12 13" key="1">
    <citation type="journal article" date="2021" name="bioRxiv">
        <title>The Gossypium anomalum genome as a resource for cotton improvement and evolutionary analysis of hybrid incompatibility.</title>
        <authorList>
            <person name="Grover C.E."/>
            <person name="Yuan D."/>
            <person name="Arick M.A."/>
            <person name="Miller E.R."/>
            <person name="Hu G."/>
            <person name="Peterson D.G."/>
            <person name="Wendel J.F."/>
            <person name="Udall J.A."/>
        </authorList>
    </citation>
    <scope>NUCLEOTIDE SEQUENCE [LARGE SCALE GENOMIC DNA]</scope>
    <source>
        <strain evidence="12">JFW-Udall</strain>
        <tissue evidence="12">Leaf</tissue>
    </source>
</reference>
<dbReference type="OrthoDB" id="239701at2759"/>
<comment type="similarity">
    <text evidence="2">Belongs to the aerobic coproporphyrinogen-III oxidase family.</text>
</comment>
<evidence type="ECO:0000256" key="3">
    <source>
        <dbReference type="ARBA" id="ARBA00011738"/>
    </source>
</evidence>
<evidence type="ECO:0000313" key="13">
    <source>
        <dbReference type="Proteomes" id="UP000701853"/>
    </source>
</evidence>
<dbReference type="UniPathway" id="UPA00251">
    <property type="reaction ID" value="UER00322"/>
</dbReference>
<evidence type="ECO:0000256" key="6">
    <source>
        <dbReference type="ARBA" id="ARBA00023002"/>
    </source>
</evidence>
<dbReference type="InterPro" id="IPR036406">
    <property type="entry name" value="Coprogen_oxidase_aer_sf"/>
</dbReference>
<gene>
    <name evidence="12" type="ORF">CXB51_021363</name>
</gene>
<dbReference type="PRINTS" id="PR00073">
    <property type="entry name" value="COPRGNOXDASE"/>
</dbReference>
<organism evidence="12 13">
    <name type="scientific">Gossypium anomalum</name>
    <dbReference type="NCBI Taxonomy" id="47600"/>
    <lineage>
        <taxon>Eukaryota</taxon>
        <taxon>Viridiplantae</taxon>
        <taxon>Streptophyta</taxon>
        <taxon>Embryophyta</taxon>
        <taxon>Tracheophyta</taxon>
        <taxon>Spermatophyta</taxon>
        <taxon>Magnoliopsida</taxon>
        <taxon>eudicotyledons</taxon>
        <taxon>Gunneridae</taxon>
        <taxon>Pentapetalae</taxon>
        <taxon>rosids</taxon>
        <taxon>malvids</taxon>
        <taxon>Malvales</taxon>
        <taxon>Malvaceae</taxon>
        <taxon>Malvoideae</taxon>
        <taxon>Gossypium</taxon>
    </lineage>
</organism>
<dbReference type="GO" id="GO:0009570">
    <property type="term" value="C:chloroplast stroma"/>
    <property type="evidence" value="ECO:0007669"/>
    <property type="project" value="TreeGrafter"/>
</dbReference>
<feature type="repeat" description="RCC1" evidence="9">
    <location>
        <begin position="937"/>
        <end position="988"/>
    </location>
</feature>
<dbReference type="InterPro" id="IPR001260">
    <property type="entry name" value="Coprogen_oxidase_aer"/>
</dbReference>
<dbReference type="EMBL" id="JAHUZN010000008">
    <property type="protein sequence ID" value="KAG8485362.1"/>
    <property type="molecule type" value="Genomic_DNA"/>
</dbReference>
<comment type="pathway">
    <text evidence="1">Porphyrin-containing compound metabolism; protoporphyrin-IX biosynthesis; protoporphyrinogen-IX from coproporphyrinogen-III (O2 route): step 1/1.</text>
</comment>
<protein>
    <recommendedName>
        <fullName evidence="4">coproporphyrinogen oxidase</fullName>
        <ecNumber evidence="4">1.3.3.3</ecNumber>
    </recommendedName>
</protein>
<evidence type="ECO:0000259" key="11">
    <source>
        <dbReference type="Pfam" id="PF25390"/>
    </source>
</evidence>
<feature type="compositionally biased region" description="Low complexity" evidence="10">
    <location>
        <begin position="9"/>
        <end position="34"/>
    </location>
</feature>
<evidence type="ECO:0000256" key="4">
    <source>
        <dbReference type="ARBA" id="ARBA00012869"/>
    </source>
</evidence>
<proteinExistence type="inferred from homology"/>
<dbReference type="SUPFAM" id="SSF102886">
    <property type="entry name" value="Coproporphyrinogen III oxidase"/>
    <property type="match status" value="2"/>
</dbReference>
<dbReference type="SUPFAM" id="SSF50985">
    <property type="entry name" value="RCC1/BLIP-II"/>
    <property type="match status" value="1"/>
</dbReference>
<dbReference type="Pfam" id="PF25390">
    <property type="entry name" value="WD40_RLD"/>
    <property type="match status" value="1"/>
</dbReference>
<feature type="repeat" description="RCC1" evidence="9">
    <location>
        <begin position="879"/>
        <end position="936"/>
    </location>
</feature>
<accession>A0A8J6CS39</accession>
<keyword evidence="6" id="KW-0560">Oxidoreductase</keyword>
<evidence type="ECO:0000256" key="2">
    <source>
        <dbReference type="ARBA" id="ARBA00010644"/>
    </source>
</evidence>
<dbReference type="InterPro" id="IPR009091">
    <property type="entry name" value="RCC1/BLIP-II"/>
</dbReference>
<feature type="repeat" description="RCC1" evidence="9">
    <location>
        <begin position="827"/>
        <end position="878"/>
    </location>
</feature>
<evidence type="ECO:0000256" key="7">
    <source>
        <dbReference type="ARBA" id="ARBA00023244"/>
    </source>
</evidence>
<feature type="region of interest" description="Disordered" evidence="10">
    <location>
        <begin position="1"/>
        <end position="36"/>
    </location>
</feature>
<dbReference type="GO" id="GO:0004109">
    <property type="term" value="F:coproporphyrinogen oxidase activity"/>
    <property type="evidence" value="ECO:0007669"/>
    <property type="project" value="UniProtKB-EC"/>
</dbReference>
<dbReference type="Gene3D" id="3.40.1500.10">
    <property type="entry name" value="Coproporphyrinogen III oxidase, aerobic"/>
    <property type="match status" value="2"/>
</dbReference>
<dbReference type="GO" id="GO:0006782">
    <property type="term" value="P:protoporphyrinogen IX biosynthetic process"/>
    <property type="evidence" value="ECO:0007669"/>
    <property type="project" value="UniProtKB-UniPathway"/>
</dbReference>
<comment type="catalytic activity">
    <reaction evidence="8">
        <text>coproporphyrinogen III + O2 + 2 H(+) = protoporphyrinogen IX + 2 CO2 + 2 H2O</text>
        <dbReference type="Rhea" id="RHEA:18257"/>
        <dbReference type="ChEBI" id="CHEBI:15377"/>
        <dbReference type="ChEBI" id="CHEBI:15378"/>
        <dbReference type="ChEBI" id="CHEBI:15379"/>
        <dbReference type="ChEBI" id="CHEBI:16526"/>
        <dbReference type="ChEBI" id="CHEBI:57307"/>
        <dbReference type="ChEBI" id="CHEBI:57309"/>
        <dbReference type="EC" id="1.3.3.3"/>
    </reaction>
</comment>
<evidence type="ECO:0000256" key="1">
    <source>
        <dbReference type="ARBA" id="ARBA00005168"/>
    </source>
</evidence>
<keyword evidence="7" id="KW-0627">Porphyrin biosynthesis</keyword>
<comment type="subunit">
    <text evidence="3">Homodimer.</text>
</comment>
<dbReference type="PANTHER" id="PTHR10755:SF0">
    <property type="entry name" value="OXYGEN-DEPENDENT COPROPORPHYRINOGEN-III OXIDASE, MITOCHONDRIAL"/>
    <property type="match status" value="1"/>
</dbReference>
<feature type="repeat" description="RCC1" evidence="9">
    <location>
        <begin position="1041"/>
        <end position="1099"/>
    </location>
</feature>
<feature type="domain" description="RCC1-like" evidence="11">
    <location>
        <begin position="704"/>
        <end position="1095"/>
    </location>
</feature>
<evidence type="ECO:0000256" key="5">
    <source>
        <dbReference type="ARBA" id="ARBA00022737"/>
    </source>
</evidence>
<feature type="repeat" description="RCC1" evidence="9">
    <location>
        <begin position="777"/>
        <end position="826"/>
    </location>
</feature>
<evidence type="ECO:0000256" key="8">
    <source>
        <dbReference type="ARBA" id="ARBA00049102"/>
    </source>
</evidence>
<dbReference type="PROSITE" id="PS50012">
    <property type="entry name" value="RCC1_3"/>
    <property type="match status" value="6"/>
</dbReference>
<name>A0A8J6CS39_9ROSI</name>
<evidence type="ECO:0000256" key="10">
    <source>
        <dbReference type="SAM" id="MobiDB-lite"/>
    </source>
</evidence>